<dbReference type="Pfam" id="PF00109">
    <property type="entry name" value="ketoacyl-synt"/>
    <property type="match status" value="1"/>
</dbReference>
<accession>A0ABR4Z7L7</accession>
<dbReference type="Proteomes" id="UP000031364">
    <property type="component" value="Unassembled WGS sequence"/>
</dbReference>
<feature type="non-terminal residue" evidence="3">
    <location>
        <position position="244"/>
    </location>
</feature>
<dbReference type="InterPro" id="IPR020841">
    <property type="entry name" value="PKS_Beta-ketoAc_synthase_dom"/>
</dbReference>
<proteinExistence type="predicted"/>
<dbReference type="CDD" id="cd00833">
    <property type="entry name" value="PKS"/>
    <property type="match status" value="1"/>
</dbReference>
<dbReference type="SMART" id="SM00825">
    <property type="entry name" value="PKS_KS"/>
    <property type="match status" value="1"/>
</dbReference>
<evidence type="ECO:0000259" key="2">
    <source>
        <dbReference type="PROSITE" id="PS52004"/>
    </source>
</evidence>
<dbReference type="SUPFAM" id="SSF53901">
    <property type="entry name" value="Thiolase-like"/>
    <property type="match status" value="1"/>
</dbReference>
<organism evidence="3 4">
    <name type="scientific">Nocardia vulneris</name>
    <dbReference type="NCBI Taxonomy" id="1141657"/>
    <lineage>
        <taxon>Bacteria</taxon>
        <taxon>Bacillati</taxon>
        <taxon>Actinomycetota</taxon>
        <taxon>Actinomycetes</taxon>
        <taxon>Mycobacteriales</taxon>
        <taxon>Nocardiaceae</taxon>
        <taxon>Nocardia</taxon>
    </lineage>
</organism>
<dbReference type="InterPro" id="IPR016039">
    <property type="entry name" value="Thiolase-like"/>
</dbReference>
<reference evidence="3 4" key="1">
    <citation type="journal article" date="2014" name="Int. J. Syst. Evol. Microbiol.">
        <title>Nocardia vulneris sp. nov., isolated from wounds of human patients in North America.</title>
        <authorList>
            <person name="Lasker B.A."/>
            <person name="Bell M."/>
            <person name="Klenk H.P."/>
            <person name="Sproer C."/>
            <person name="Schumann C."/>
            <person name="Schumann P."/>
            <person name="Brown J.M."/>
        </authorList>
    </citation>
    <scope>NUCLEOTIDE SEQUENCE [LARGE SCALE GENOMIC DNA]</scope>
    <source>
        <strain evidence="3 4">W9851</strain>
    </source>
</reference>
<dbReference type="PROSITE" id="PS00606">
    <property type="entry name" value="KS3_1"/>
    <property type="match status" value="1"/>
</dbReference>
<sequence>MSRDSHYIEYIKKLIAELRQARQFISESQARSVEPVAIIGMGCRFPGGVDSPEGLWRVVSEGQDVIAGFPADRGWDAGGVLDSDPERAGKSYVRKGGFLYDAGEFDAGFFGISPREALAMDPQQRLMLETVWEALERAGVDPGRLRGTPTGVFVGVMDQAYGGGWIGNSSVWESAEGYRLTGGSASVVSGRVSYVLGLEGPAVSVDTACSSSLVALHQAVAALRLGECSLALAGGVTVMASPRT</sequence>
<dbReference type="PANTHER" id="PTHR43775:SF51">
    <property type="entry name" value="INACTIVE PHENOLPHTHIOCEROL SYNTHESIS POLYKETIDE SYNTHASE TYPE I PKS1-RELATED"/>
    <property type="match status" value="1"/>
</dbReference>
<dbReference type="PROSITE" id="PS52004">
    <property type="entry name" value="KS3_2"/>
    <property type="match status" value="1"/>
</dbReference>
<keyword evidence="4" id="KW-1185">Reference proteome</keyword>
<feature type="domain" description="Ketosynthase family 3 (KS3)" evidence="2">
    <location>
        <begin position="33"/>
        <end position="244"/>
    </location>
</feature>
<dbReference type="InterPro" id="IPR050091">
    <property type="entry name" value="PKS_NRPS_Biosynth_Enz"/>
</dbReference>
<evidence type="ECO:0000313" key="4">
    <source>
        <dbReference type="Proteomes" id="UP000031364"/>
    </source>
</evidence>
<dbReference type="EMBL" id="JNFP01000048">
    <property type="protein sequence ID" value="KIA61291.1"/>
    <property type="molecule type" value="Genomic_DNA"/>
</dbReference>
<dbReference type="InterPro" id="IPR018201">
    <property type="entry name" value="Ketoacyl_synth_AS"/>
</dbReference>
<comment type="caution">
    <text evidence="3">The sequence shown here is derived from an EMBL/GenBank/DDBJ whole genome shotgun (WGS) entry which is preliminary data.</text>
</comment>
<dbReference type="RefSeq" id="WP_043678018.1">
    <property type="nucleotide sequence ID" value="NZ_JNFP01000048.1"/>
</dbReference>
<evidence type="ECO:0000256" key="1">
    <source>
        <dbReference type="ARBA" id="ARBA00022679"/>
    </source>
</evidence>
<dbReference type="InterPro" id="IPR014030">
    <property type="entry name" value="Ketoacyl_synth_N"/>
</dbReference>
<dbReference type="PANTHER" id="PTHR43775">
    <property type="entry name" value="FATTY ACID SYNTHASE"/>
    <property type="match status" value="1"/>
</dbReference>
<dbReference type="Gene3D" id="3.40.47.10">
    <property type="match status" value="1"/>
</dbReference>
<protein>
    <recommendedName>
        <fullName evidence="2">Ketosynthase family 3 (KS3) domain-containing protein</fullName>
    </recommendedName>
</protein>
<gene>
    <name evidence="3" type="ORF">FG87_31875</name>
</gene>
<keyword evidence="1" id="KW-0808">Transferase</keyword>
<evidence type="ECO:0000313" key="3">
    <source>
        <dbReference type="EMBL" id="KIA61291.1"/>
    </source>
</evidence>
<name>A0ABR4Z7L7_9NOCA</name>